<gene>
    <name evidence="2" type="ORF">SAMN04487941_1630</name>
</gene>
<dbReference type="OrthoDB" id="672279at2"/>
<dbReference type="PROSITE" id="PS51257">
    <property type="entry name" value="PROKAR_LIPOPROTEIN"/>
    <property type="match status" value="1"/>
</dbReference>
<sequence>MKRIALSFVLLVALVTVACEKIDDLLTFYIDEDETFTIDSSFPIGRLVPITPFTVPTNSEETFKNNQTRAELVKDVSLNKLTLVITDPQQQNFDFLDEIELYISSENQPEVKIAFLEEVPMGATQLELKSTNAKLDEYIKGESYTIRTKAALRKPVSQDITIKADMRFKVTADPL</sequence>
<evidence type="ECO:0008006" key="4">
    <source>
        <dbReference type="Google" id="ProtNLM"/>
    </source>
</evidence>
<organism evidence="2 3">
    <name type="scientific">Pontibacter akesuensis</name>
    <dbReference type="NCBI Taxonomy" id="388950"/>
    <lineage>
        <taxon>Bacteria</taxon>
        <taxon>Pseudomonadati</taxon>
        <taxon>Bacteroidota</taxon>
        <taxon>Cytophagia</taxon>
        <taxon>Cytophagales</taxon>
        <taxon>Hymenobacteraceae</taxon>
        <taxon>Pontibacter</taxon>
    </lineage>
</organism>
<dbReference type="EMBL" id="FPCA01000002">
    <property type="protein sequence ID" value="SFU63466.1"/>
    <property type="molecule type" value="Genomic_DNA"/>
</dbReference>
<protein>
    <recommendedName>
        <fullName evidence="4">DUF1735 domain-containing protein</fullName>
    </recommendedName>
</protein>
<evidence type="ECO:0000313" key="2">
    <source>
        <dbReference type="EMBL" id="SFU63466.1"/>
    </source>
</evidence>
<keyword evidence="3" id="KW-1185">Reference proteome</keyword>
<dbReference type="AlphaFoldDB" id="A0A1I7HSN5"/>
<accession>A0A1I7HSN5</accession>
<keyword evidence="1" id="KW-0732">Signal</keyword>
<dbReference type="RefSeq" id="WP_068837925.1">
    <property type="nucleotide sequence ID" value="NZ_BMXC01000002.1"/>
</dbReference>
<evidence type="ECO:0000256" key="1">
    <source>
        <dbReference type="SAM" id="SignalP"/>
    </source>
</evidence>
<dbReference type="Proteomes" id="UP000182491">
    <property type="component" value="Unassembled WGS sequence"/>
</dbReference>
<feature type="signal peptide" evidence="1">
    <location>
        <begin position="1"/>
        <end position="18"/>
    </location>
</feature>
<proteinExistence type="predicted"/>
<evidence type="ECO:0000313" key="3">
    <source>
        <dbReference type="Proteomes" id="UP000182491"/>
    </source>
</evidence>
<name>A0A1I7HSN5_9BACT</name>
<feature type="chain" id="PRO_5010333369" description="DUF1735 domain-containing protein" evidence="1">
    <location>
        <begin position="19"/>
        <end position="175"/>
    </location>
</feature>
<dbReference type="STRING" id="388950.GCA_001611675_01915"/>
<reference evidence="3" key="1">
    <citation type="submission" date="2016-10" db="EMBL/GenBank/DDBJ databases">
        <authorList>
            <person name="Varghese N."/>
        </authorList>
    </citation>
    <scope>NUCLEOTIDE SEQUENCE [LARGE SCALE GENOMIC DNA]</scope>
    <source>
        <strain evidence="3">DSM 18820</strain>
    </source>
</reference>